<accession>A0A0D3IRF8</accession>
<reference evidence="2" key="2">
    <citation type="submission" date="2024-10" db="UniProtKB">
        <authorList>
            <consortium name="EnsemblProtists"/>
        </authorList>
    </citation>
    <scope>IDENTIFICATION</scope>
</reference>
<proteinExistence type="predicted"/>
<dbReference type="RefSeq" id="XP_005766272.1">
    <property type="nucleotide sequence ID" value="XM_005766215.1"/>
</dbReference>
<dbReference type="EnsemblProtists" id="EOD20776">
    <property type="protein sequence ID" value="EOD20776"/>
    <property type="gene ID" value="EMIHUDRAFT_241853"/>
</dbReference>
<organism evidence="2 3">
    <name type="scientific">Emiliania huxleyi (strain CCMP1516)</name>
    <dbReference type="NCBI Taxonomy" id="280463"/>
    <lineage>
        <taxon>Eukaryota</taxon>
        <taxon>Haptista</taxon>
        <taxon>Haptophyta</taxon>
        <taxon>Prymnesiophyceae</taxon>
        <taxon>Isochrysidales</taxon>
        <taxon>Noelaerhabdaceae</taxon>
        <taxon>Emiliania</taxon>
    </lineage>
</organism>
<dbReference type="GeneID" id="17259990"/>
<dbReference type="Proteomes" id="UP000013827">
    <property type="component" value="Unassembled WGS sequence"/>
</dbReference>
<protein>
    <submittedName>
        <fullName evidence="2">Uncharacterized protein</fullName>
    </submittedName>
</protein>
<dbReference type="KEGG" id="ehx:EMIHUDRAFT_212367"/>
<dbReference type="PaxDb" id="2903-EOD13843"/>
<dbReference type="HOGENOM" id="CLU_281933_0_0_1"/>
<dbReference type="AlphaFoldDB" id="A0A0D3IRF8"/>
<dbReference type="RefSeq" id="XP_005773205.1">
    <property type="nucleotide sequence ID" value="XM_005773148.1"/>
</dbReference>
<dbReference type="EnsemblProtists" id="EOD13843">
    <property type="protein sequence ID" value="EOD13843"/>
    <property type="gene ID" value="EMIHUDRAFT_212367"/>
</dbReference>
<dbReference type="KEGG" id="ehx:EMIHUDRAFT_241853"/>
<feature type="region of interest" description="Disordered" evidence="1">
    <location>
        <begin position="1082"/>
        <end position="1110"/>
    </location>
</feature>
<keyword evidence="3" id="KW-1185">Reference proteome</keyword>
<evidence type="ECO:0000256" key="1">
    <source>
        <dbReference type="SAM" id="MobiDB-lite"/>
    </source>
</evidence>
<evidence type="ECO:0000313" key="3">
    <source>
        <dbReference type="Proteomes" id="UP000013827"/>
    </source>
</evidence>
<name>A0A0D3IRF8_EMIH1</name>
<dbReference type="GeneID" id="17266320"/>
<evidence type="ECO:0000313" key="2">
    <source>
        <dbReference type="EnsemblProtists" id="EOD13843"/>
    </source>
</evidence>
<sequence length="1110" mass="118672">MRWRLADRGAVSYKTFLQAAAICKDAGHHDMCGNFALWLTSDRFHPDCPAAHELSDASANLLQPHASRFRWSEASQRHLVSQHSSRSASAALDIRNGLNEKPGWRGTPQPSHTTLVAWRERMLAAPSGGSADPPLGFLRNNAIDFINGYIAQLQADGPHLLDGVVPVWLGNDATDMTNALRETRKFTFVNDADHSLFDPGAPSPKVLEQRYVALQQGLEQPGSGGLVAALLFLQEQAPMLAERAAACEANALKALARFRKAPRLSASRRTVAKPTKSVQAAAELAAHAASLGLGDATVPLDPAQYDLDSAKKALVGKGGGRLVKVAAGAQGAITVSVAYPGVAAGEEATLEEMNLEVALSHLVPFHAMTEEQLGKLPRSLLERECGADGRKLRGVSGKPAKALGTLLFDALAALERATPGADDRDATDGAGGSPEAVAVTPGEAAIDDDVGVVSSGSSLRDQLRELSEGLQQRQIVAIEKYNALHSAACQRRDSAAALLAAVLGPNDGPLNEESCAMLVSAMTNVDALKLRAVASVRDVVATMRKCATKLLVYKVMDWAARRPVTVARFALSGATSAQRQLQINTYVLNALHAAFDERCRDSAARTSSGGPIVARVQLLQSDGEACNLKANPYPGAGPSSLLDLAVAAAERVKALRAQHRRDVPALITAILAETVPNPLPARLQRLGYTLCPRKATLEWFGDKIEDHGAASVVTKRMLPVPESDTEFDTEYTTLLGGDVLPESFSDRSKAGGAVDRGELDVDDLYDELLLSVFQGLRCQHLEFRSRFYAPNGDAIVQAFCAEHTDKNFSKKVAADALISTPVILEAGRALAEQDPKKFALIAPFLRTTDMQSTPSMAWPLVSPELQRALDGTKEGVVLEALGLGYRARNMRGLTPECRLLFTEVLRSATVLNVWGEQLLMPFGGGAVRAREGRLSGVRAQQVQGMGAGNLLRYLQEADARAEVRRRHPGWEPSAKLWHTNCLENGFSVLCMLCGGVKPELVQCLAALRRADITELLRHDPKTAWLTPPGATLLHSSKYSAASSDGAGGTAVAETWYDTSNILPSAEGVRAFERLTEQTALSNATSGNERVRSNFANKGLGSEAGAAMRGP</sequence>
<reference evidence="3" key="1">
    <citation type="journal article" date="2013" name="Nature">
        <title>Pan genome of the phytoplankton Emiliania underpins its global distribution.</title>
        <authorList>
            <person name="Read B.A."/>
            <person name="Kegel J."/>
            <person name="Klute M.J."/>
            <person name="Kuo A."/>
            <person name="Lefebvre S.C."/>
            <person name="Maumus F."/>
            <person name="Mayer C."/>
            <person name="Miller J."/>
            <person name="Monier A."/>
            <person name="Salamov A."/>
            <person name="Young J."/>
            <person name="Aguilar M."/>
            <person name="Claverie J.M."/>
            <person name="Frickenhaus S."/>
            <person name="Gonzalez K."/>
            <person name="Herman E.K."/>
            <person name="Lin Y.C."/>
            <person name="Napier J."/>
            <person name="Ogata H."/>
            <person name="Sarno A.F."/>
            <person name="Shmutz J."/>
            <person name="Schroeder D."/>
            <person name="de Vargas C."/>
            <person name="Verret F."/>
            <person name="von Dassow P."/>
            <person name="Valentin K."/>
            <person name="Van de Peer Y."/>
            <person name="Wheeler G."/>
            <person name="Dacks J.B."/>
            <person name="Delwiche C.F."/>
            <person name="Dyhrman S.T."/>
            <person name="Glockner G."/>
            <person name="John U."/>
            <person name="Richards T."/>
            <person name="Worden A.Z."/>
            <person name="Zhang X."/>
            <person name="Grigoriev I.V."/>
            <person name="Allen A.E."/>
            <person name="Bidle K."/>
            <person name="Borodovsky M."/>
            <person name="Bowler C."/>
            <person name="Brownlee C."/>
            <person name="Cock J.M."/>
            <person name="Elias M."/>
            <person name="Gladyshev V.N."/>
            <person name="Groth M."/>
            <person name="Guda C."/>
            <person name="Hadaegh A."/>
            <person name="Iglesias-Rodriguez M.D."/>
            <person name="Jenkins J."/>
            <person name="Jones B.M."/>
            <person name="Lawson T."/>
            <person name="Leese F."/>
            <person name="Lindquist E."/>
            <person name="Lobanov A."/>
            <person name="Lomsadze A."/>
            <person name="Malik S.B."/>
            <person name="Marsh M.E."/>
            <person name="Mackinder L."/>
            <person name="Mock T."/>
            <person name="Mueller-Roeber B."/>
            <person name="Pagarete A."/>
            <person name="Parker M."/>
            <person name="Probert I."/>
            <person name="Quesneville H."/>
            <person name="Raines C."/>
            <person name="Rensing S.A."/>
            <person name="Riano-Pachon D.M."/>
            <person name="Richier S."/>
            <person name="Rokitta S."/>
            <person name="Shiraiwa Y."/>
            <person name="Soanes D.M."/>
            <person name="van der Giezen M."/>
            <person name="Wahlund T.M."/>
            <person name="Williams B."/>
            <person name="Wilson W."/>
            <person name="Wolfe G."/>
            <person name="Wurch L.L."/>
        </authorList>
    </citation>
    <scope>NUCLEOTIDE SEQUENCE</scope>
</reference>